<organism evidence="1 2">
    <name type="scientific">Pleurodeles waltl</name>
    <name type="common">Iberian ribbed newt</name>
    <dbReference type="NCBI Taxonomy" id="8319"/>
    <lineage>
        <taxon>Eukaryota</taxon>
        <taxon>Metazoa</taxon>
        <taxon>Chordata</taxon>
        <taxon>Craniata</taxon>
        <taxon>Vertebrata</taxon>
        <taxon>Euteleostomi</taxon>
        <taxon>Amphibia</taxon>
        <taxon>Batrachia</taxon>
        <taxon>Caudata</taxon>
        <taxon>Salamandroidea</taxon>
        <taxon>Salamandridae</taxon>
        <taxon>Pleurodelinae</taxon>
        <taxon>Pleurodeles</taxon>
    </lineage>
</organism>
<protein>
    <submittedName>
        <fullName evidence="1">Uncharacterized protein</fullName>
    </submittedName>
</protein>
<gene>
    <name evidence="1" type="ORF">NDU88_003167</name>
</gene>
<dbReference type="Proteomes" id="UP001066276">
    <property type="component" value="Chromosome 2_2"/>
</dbReference>
<evidence type="ECO:0000313" key="1">
    <source>
        <dbReference type="EMBL" id="KAJ1193871.1"/>
    </source>
</evidence>
<dbReference type="AlphaFoldDB" id="A0AAV7UZU3"/>
<dbReference type="EMBL" id="JANPWB010000004">
    <property type="protein sequence ID" value="KAJ1193871.1"/>
    <property type="molecule type" value="Genomic_DNA"/>
</dbReference>
<comment type="caution">
    <text evidence="1">The sequence shown here is derived from an EMBL/GenBank/DDBJ whole genome shotgun (WGS) entry which is preliminary data.</text>
</comment>
<proteinExistence type="predicted"/>
<sequence>MVPSFLVECVKVGCGDILLFDILARLLLFFLPGPRGERGKTKENRYGSPGPAVFGSSLWFLRSRLPRRHARPDGGVRDTGFRVLLIRPILRCQKFRDVPAPAHDLSLRQKRNPSFNPRQFPRLL</sequence>
<name>A0AAV7UZU3_PLEWA</name>
<accession>A0AAV7UZU3</accession>
<reference evidence="1" key="1">
    <citation type="journal article" date="2022" name="bioRxiv">
        <title>Sequencing and chromosome-scale assembly of the giantPleurodeles waltlgenome.</title>
        <authorList>
            <person name="Brown T."/>
            <person name="Elewa A."/>
            <person name="Iarovenko S."/>
            <person name="Subramanian E."/>
            <person name="Araus A.J."/>
            <person name="Petzold A."/>
            <person name="Susuki M."/>
            <person name="Suzuki K.-i.T."/>
            <person name="Hayashi T."/>
            <person name="Toyoda A."/>
            <person name="Oliveira C."/>
            <person name="Osipova E."/>
            <person name="Leigh N.D."/>
            <person name="Simon A."/>
            <person name="Yun M.H."/>
        </authorList>
    </citation>
    <scope>NUCLEOTIDE SEQUENCE</scope>
    <source>
        <strain evidence="1">20211129_DDA</strain>
        <tissue evidence="1">Liver</tissue>
    </source>
</reference>
<evidence type="ECO:0000313" key="2">
    <source>
        <dbReference type="Proteomes" id="UP001066276"/>
    </source>
</evidence>
<keyword evidence="2" id="KW-1185">Reference proteome</keyword>